<name>A0ABT6VBX3_9FLAO</name>
<comment type="caution">
    <text evidence="2">The sequence shown here is derived from an EMBL/GenBank/DDBJ whole genome shotgun (WGS) entry which is preliminary data.</text>
</comment>
<organism evidence="2 3">
    <name type="scientific">Flavobacterium algoritolerans</name>
    <dbReference type="NCBI Taxonomy" id="3041254"/>
    <lineage>
        <taxon>Bacteria</taxon>
        <taxon>Pseudomonadati</taxon>
        <taxon>Bacteroidota</taxon>
        <taxon>Flavobacteriia</taxon>
        <taxon>Flavobacteriales</taxon>
        <taxon>Flavobacteriaceae</taxon>
        <taxon>Flavobacterium</taxon>
    </lineage>
</organism>
<protein>
    <submittedName>
        <fullName evidence="2">Uncharacterized protein</fullName>
    </submittedName>
</protein>
<accession>A0ABT6VBX3</accession>
<keyword evidence="1" id="KW-0812">Transmembrane</keyword>
<reference evidence="2 3" key="1">
    <citation type="submission" date="2023-04" db="EMBL/GenBank/DDBJ databases">
        <title>Two novel species of Flavobacterium.</title>
        <authorList>
            <person name="Liu Q."/>
            <person name="Xin Y.-H."/>
        </authorList>
    </citation>
    <scope>NUCLEOTIDE SEQUENCE [LARGE SCALE GENOMIC DNA]</scope>
    <source>
        <strain evidence="2 3">LB1P51</strain>
    </source>
</reference>
<sequence>MIEILLNKIVNPQYDLFIQHNIYFSLIIGILFFTILFFEIIVVNQNIDLIELFKTNILKISYLTLKIDL</sequence>
<evidence type="ECO:0000313" key="2">
    <source>
        <dbReference type="EMBL" id="MDI5895753.1"/>
    </source>
</evidence>
<dbReference type="RefSeq" id="WP_282713073.1">
    <property type="nucleotide sequence ID" value="NZ_JASCRZ010000006.1"/>
</dbReference>
<keyword evidence="1" id="KW-0472">Membrane</keyword>
<dbReference type="Proteomes" id="UP001243403">
    <property type="component" value="Unassembled WGS sequence"/>
</dbReference>
<gene>
    <name evidence="2" type="ORF">QLS65_12700</name>
</gene>
<keyword evidence="1" id="KW-1133">Transmembrane helix</keyword>
<feature type="transmembrane region" description="Helical" evidence="1">
    <location>
        <begin position="22"/>
        <end position="43"/>
    </location>
</feature>
<keyword evidence="3" id="KW-1185">Reference proteome</keyword>
<evidence type="ECO:0000313" key="3">
    <source>
        <dbReference type="Proteomes" id="UP001243403"/>
    </source>
</evidence>
<evidence type="ECO:0000256" key="1">
    <source>
        <dbReference type="SAM" id="Phobius"/>
    </source>
</evidence>
<proteinExistence type="predicted"/>
<dbReference type="EMBL" id="JASCRZ010000006">
    <property type="protein sequence ID" value="MDI5895753.1"/>
    <property type="molecule type" value="Genomic_DNA"/>
</dbReference>